<dbReference type="Proteomes" id="UP000316425">
    <property type="component" value="Unassembled WGS sequence"/>
</dbReference>
<comment type="caution">
    <text evidence="2">The sequence shown here is derived from an EMBL/GenBank/DDBJ whole genome shotgun (WGS) entry which is preliminary data.</text>
</comment>
<gene>
    <name evidence="2" type="ORF">FPQ13_11500</name>
</gene>
<dbReference type="InterPro" id="IPR000073">
    <property type="entry name" value="AB_hydrolase_1"/>
</dbReference>
<feature type="domain" description="Serine aminopeptidase S33" evidence="1">
    <location>
        <begin position="8"/>
        <end position="243"/>
    </location>
</feature>
<dbReference type="AlphaFoldDB" id="A0A556P9X1"/>
<evidence type="ECO:0000259" key="1">
    <source>
        <dbReference type="Pfam" id="PF12146"/>
    </source>
</evidence>
<dbReference type="InterPro" id="IPR051044">
    <property type="entry name" value="MAG_DAG_Lipase"/>
</dbReference>
<name>A0A556P9X1_9BACI</name>
<accession>A0A556P9X1</accession>
<reference evidence="2 3" key="1">
    <citation type="submission" date="2019-07" db="EMBL/GenBank/DDBJ databases">
        <title>Allobacillus sp. nov. SKP isolated from shrimp paste of Euphausiacea.</title>
        <authorList>
            <person name="Kanchanasin P."/>
            <person name="Tanasupawat S."/>
            <person name="Shi W."/>
            <person name="Wu L."/>
            <person name="Ma J."/>
        </authorList>
    </citation>
    <scope>NUCLEOTIDE SEQUENCE [LARGE SCALE GENOMIC DNA]</scope>
    <source>
        <strain evidence="2 3">SKP4-8</strain>
    </source>
</reference>
<dbReference type="FunFam" id="3.40.50.1820:FF:000154">
    <property type="entry name" value="Alpha/beta hydrolase"/>
    <property type="match status" value="1"/>
</dbReference>
<evidence type="ECO:0000313" key="3">
    <source>
        <dbReference type="Proteomes" id="UP000316425"/>
    </source>
</evidence>
<dbReference type="Gene3D" id="3.40.50.1820">
    <property type="entry name" value="alpha/beta hydrolase"/>
    <property type="match status" value="1"/>
</dbReference>
<protein>
    <submittedName>
        <fullName evidence="2">Lysophospholipase</fullName>
    </submittedName>
</protein>
<dbReference type="InterPro" id="IPR022742">
    <property type="entry name" value="Hydrolase_4"/>
</dbReference>
<dbReference type="Pfam" id="PF12146">
    <property type="entry name" value="Hydrolase_4"/>
    <property type="match status" value="1"/>
</dbReference>
<proteinExistence type="predicted"/>
<dbReference type="EMBL" id="VMHE01000028">
    <property type="protein sequence ID" value="TSJ61192.1"/>
    <property type="molecule type" value="Genomic_DNA"/>
</dbReference>
<dbReference type="SUPFAM" id="SSF53474">
    <property type="entry name" value="alpha/beta-Hydrolases"/>
    <property type="match status" value="1"/>
</dbReference>
<dbReference type="RefSeq" id="WP_144089476.1">
    <property type="nucleotide sequence ID" value="NZ_VMHE01000028.1"/>
</dbReference>
<dbReference type="InterPro" id="IPR029058">
    <property type="entry name" value="AB_hydrolase_fold"/>
</dbReference>
<evidence type="ECO:0000313" key="2">
    <source>
        <dbReference type="EMBL" id="TSJ61192.1"/>
    </source>
</evidence>
<keyword evidence="3" id="KW-1185">Reference proteome</keyword>
<dbReference type="OrthoDB" id="9806902at2"/>
<dbReference type="PANTHER" id="PTHR11614">
    <property type="entry name" value="PHOSPHOLIPASE-RELATED"/>
    <property type="match status" value="1"/>
</dbReference>
<organism evidence="2 3">
    <name type="scientific">Allobacillus salarius</name>
    <dbReference type="NCBI Taxonomy" id="1955272"/>
    <lineage>
        <taxon>Bacteria</taxon>
        <taxon>Bacillati</taxon>
        <taxon>Bacillota</taxon>
        <taxon>Bacilli</taxon>
        <taxon>Bacillales</taxon>
        <taxon>Bacillaceae</taxon>
        <taxon>Allobacillus</taxon>
    </lineage>
</organism>
<sequence>MKIQETENAKAVVVVVHGAFEHSGRYDWVVEQLSTHGYHVVYGDLPGQGENIPSKRGHIRSFQQYIETVKTWVDQAKTYELPVFLLGHSMGGLISIRFVQTMNTSLDGVILSSPAVGISSGPNKALRAIANLMNPFYPSLRVKTGIQSSAATRNEEFVAQDKDDPLFLRKVSIRWFLEFQKAAEQANKNVNHYKNIPTLMLQSGKDQLVDKDVSINWFNKIKVNEKSIHVYDELYHELLNEPEREEVMREIVQFIEGKRQRTH</sequence>
<dbReference type="PRINTS" id="PR00111">
    <property type="entry name" value="ABHYDROLASE"/>
</dbReference>